<gene>
    <name evidence="1" type="ORF">PILCRDRAFT_83035</name>
</gene>
<organism evidence="1 2">
    <name type="scientific">Piloderma croceum (strain F 1598)</name>
    <dbReference type="NCBI Taxonomy" id="765440"/>
    <lineage>
        <taxon>Eukaryota</taxon>
        <taxon>Fungi</taxon>
        <taxon>Dikarya</taxon>
        <taxon>Basidiomycota</taxon>
        <taxon>Agaricomycotina</taxon>
        <taxon>Agaricomycetes</taxon>
        <taxon>Agaricomycetidae</taxon>
        <taxon>Atheliales</taxon>
        <taxon>Atheliaceae</taxon>
        <taxon>Piloderma</taxon>
    </lineage>
</organism>
<dbReference type="HOGENOM" id="CLU_2074049_0_0_1"/>
<dbReference type="OrthoDB" id="2941157at2759"/>
<dbReference type="InParanoid" id="A0A0C3EEX3"/>
<protein>
    <submittedName>
        <fullName evidence="1">Uncharacterized protein</fullName>
    </submittedName>
</protein>
<reference evidence="1 2" key="1">
    <citation type="submission" date="2014-04" db="EMBL/GenBank/DDBJ databases">
        <authorList>
            <consortium name="DOE Joint Genome Institute"/>
            <person name="Kuo A."/>
            <person name="Tarkka M."/>
            <person name="Buscot F."/>
            <person name="Kohler A."/>
            <person name="Nagy L.G."/>
            <person name="Floudas D."/>
            <person name="Copeland A."/>
            <person name="Barry K.W."/>
            <person name="Cichocki N."/>
            <person name="Veneault-Fourrey C."/>
            <person name="LaButti K."/>
            <person name="Lindquist E.A."/>
            <person name="Lipzen A."/>
            <person name="Lundell T."/>
            <person name="Morin E."/>
            <person name="Murat C."/>
            <person name="Sun H."/>
            <person name="Tunlid A."/>
            <person name="Henrissat B."/>
            <person name="Grigoriev I.V."/>
            <person name="Hibbett D.S."/>
            <person name="Martin F."/>
            <person name="Nordberg H.P."/>
            <person name="Cantor M.N."/>
            <person name="Hua S.X."/>
        </authorList>
    </citation>
    <scope>NUCLEOTIDE SEQUENCE [LARGE SCALE GENOMIC DNA]</scope>
    <source>
        <strain evidence="1 2">F 1598</strain>
    </source>
</reference>
<dbReference type="Proteomes" id="UP000054166">
    <property type="component" value="Unassembled WGS sequence"/>
</dbReference>
<feature type="non-terminal residue" evidence="1">
    <location>
        <position position="123"/>
    </location>
</feature>
<accession>A0A0C3EEX3</accession>
<dbReference type="AlphaFoldDB" id="A0A0C3EEX3"/>
<proteinExistence type="predicted"/>
<keyword evidence="2" id="KW-1185">Reference proteome</keyword>
<sequence length="123" mass="13390">MNFDSSSPSSQDISHSYLSACDLSITGQDLTSSAYISCDSNTYSVRLPSVTSDTPSATDIYTLPTISASNSLPTLLVPVPNLDIHDPKVDTFTARKYKPVARKIRPILADLPDKFRIVRNIIG</sequence>
<reference evidence="2" key="2">
    <citation type="submission" date="2015-01" db="EMBL/GenBank/DDBJ databases">
        <title>Evolutionary Origins and Diversification of the Mycorrhizal Mutualists.</title>
        <authorList>
            <consortium name="DOE Joint Genome Institute"/>
            <consortium name="Mycorrhizal Genomics Consortium"/>
            <person name="Kohler A."/>
            <person name="Kuo A."/>
            <person name="Nagy L.G."/>
            <person name="Floudas D."/>
            <person name="Copeland A."/>
            <person name="Barry K.W."/>
            <person name="Cichocki N."/>
            <person name="Veneault-Fourrey C."/>
            <person name="LaButti K."/>
            <person name="Lindquist E.A."/>
            <person name="Lipzen A."/>
            <person name="Lundell T."/>
            <person name="Morin E."/>
            <person name="Murat C."/>
            <person name="Riley R."/>
            <person name="Ohm R."/>
            <person name="Sun H."/>
            <person name="Tunlid A."/>
            <person name="Henrissat B."/>
            <person name="Grigoriev I.V."/>
            <person name="Hibbett D.S."/>
            <person name="Martin F."/>
        </authorList>
    </citation>
    <scope>NUCLEOTIDE SEQUENCE [LARGE SCALE GENOMIC DNA]</scope>
    <source>
        <strain evidence="2">F 1598</strain>
    </source>
</reference>
<evidence type="ECO:0000313" key="2">
    <source>
        <dbReference type="Proteomes" id="UP000054166"/>
    </source>
</evidence>
<evidence type="ECO:0000313" key="1">
    <source>
        <dbReference type="EMBL" id="KIM71190.1"/>
    </source>
</evidence>
<dbReference type="EMBL" id="KN833419">
    <property type="protein sequence ID" value="KIM71190.1"/>
    <property type="molecule type" value="Genomic_DNA"/>
</dbReference>
<name>A0A0C3EEX3_PILCF</name>